<proteinExistence type="predicted"/>
<feature type="transmembrane region" description="Helical" evidence="2">
    <location>
        <begin position="14"/>
        <end position="38"/>
    </location>
</feature>
<keyword evidence="2" id="KW-0812">Transmembrane</keyword>
<dbReference type="EMBL" id="JAKKPZ010000004">
    <property type="protein sequence ID" value="KAI1721996.1"/>
    <property type="molecule type" value="Genomic_DNA"/>
</dbReference>
<organism evidence="3 4">
    <name type="scientific">Ditylenchus destructor</name>
    <dbReference type="NCBI Taxonomy" id="166010"/>
    <lineage>
        <taxon>Eukaryota</taxon>
        <taxon>Metazoa</taxon>
        <taxon>Ecdysozoa</taxon>
        <taxon>Nematoda</taxon>
        <taxon>Chromadorea</taxon>
        <taxon>Rhabditida</taxon>
        <taxon>Tylenchina</taxon>
        <taxon>Tylenchomorpha</taxon>
        <taxon>Sphaerularioidea</taxon>
        <taxon>Anguinidae</taxon>
        <taxon>Anguininae</taxon>
        <taxon>Ditylenchus</taxon>
    </lineage>
</organism>
<gene>
    <name evidence="3" type="ORF">DdX_04289</name>
</gene>
<evidence type="ECO:0000313" key="4">
    <source>
        <dbReference type="Proteomes" id="UP001201812"/>
    </source>
</evidence>
<comment type="caution">
    <text evidence="3">The sequence shown here is derived from an EMBL/GenBank/DDBJ whole genome shotgun (WGS) entry which is preliminary data.</text>
</comment>
<dbReference type="Proteomes" id="UP001201812">
    <property type="component" value="Unassembled WGS sequence"/>
</dbReference>
<feature type="region of interest" description="Disordered" evidence="1">
    <location>
        <begin position="48"/>
        <end position="69"/>
    </location>
</feature>
<protein>
    <submittedName>
        <fullName evidence="3">Uncharacterized protein</fullName>
    </submittedName>
</protein>
<accession>A0AAD4NB92</accession>
<keyword evidence="2" id="KW-1133">Transmembrane helix</keyword>
<name>A0AAD4NB92_9BILA</name>
<dbReference type="AlphaFoldDB" id="A0AAD4NB92"/>
<keyword evidence="2" id="KW-0472">Membrane</keyword>
<reference evidence="3" key="1">
    <citation type="submission" date="2022-01" db="EMBL/GenBank/DDBJ databases">
        <title>Genome Sequence Resource for Two Populations of Ditylenchus destructor, the Migratory Endoparasitic Phytonematode.</title>
        <authorList>
            <person name="Zhang H."/>
            <person name="Lin R."/>
            <person name="Xie B."/>
        </authorList>
    </citation>
    <scope>NUCLEOTIDE SEQUENCE</scope>
    <source>
        <strain evidence="3">BazhouSP</strain>
    </source>
</reference>
<keyword evidence="4" id="KW-1185">Reference proteome</keyword>
<evidence type="ECO:0000313" key="3">
    <source>
        <dbReference type="EMBL" id="KAI1721996.1"/>
    </source>
</evidence>
<sequence>MVCIAVEGLSRGGIIRIAATAIDLPLRALLGFGMLAGAKQKRRDMCGMLPNRELPSSRKGSKKSVRDCI</sequence>
<evidence type="ECO:0000256" key="1">
    <source>
        <dbReference type="SAM" id="MobiDB-lite"/>
    </source>
</evidence>
<evidence type="ECO:0000256" key="2">
    <source>
        <dbReference type="SAM" id="Phobius"/>
    </source>
</evidence>